<feature type="domain" description="CMP/dCMP-type deaminase" evidence="1">
    <location>
        <begin position="49"/>
        <end position="99"/>
    </location>
</feature>
<organism evidence="2 3">
    <name type="scientific">Oryza meyeriana var. granulata</name>
    <dbReference type="NCBI Taxonomy" id="110450"/>
    <lineage>
        <taxon>Eukaryota</taxon>
        <taxon>Viridiplantae</taxon>
        <taxon>Streptophyta</taxon>
        <taxon>Embryophyta</taxon>
        <taxon>Tracheophyta</taxon>
        <taxon>Spermatophyta</taxon>
        <taxon>Magnoliopsida</taxon>
        <taxon>Liliopsida</taxon>
        <taxon>Poales</taxon>
        <taxon>Poaceae</taxon>
        <taxon>BOP clade</taxon>
        <taxon>Oryzoideae</taxon>
        <taxon>Oryzeae</taxon>
        <taxon>Oryzinae</taxon>
        <taxon>Oryza</taxon>
        <taxon>Oryza meyeriana</taxon>
    </lineage>
</organism>
<dbReference type="EMBL" id="SPHZ02000001">
    <property type="protein sequence ID" value="KAF0931321.1"/>
    <property type="molecule type" value="Genomic_DNA"/>
</dbReference>
<dbReference type="AlphaFoldDB" id="A0A6G1F365"/>
<evidence type="ECO:0000313" key="2">
    <source>
        <dbReference type="EMBL" id="KAF0931321.1"/>
    </source>
</evidence>
<gene>
    <name evidence="2" type="ORF">E2562_004470</name>
</gene>
<accession>A0A6G1F365</accession>
<evidence type="ECO:0000259" key="1">
    <source>
        <dbReference type="Pfam" id="PF00383"/>
    </source>
</evidence>
<dbReference type="SUPFAM" id="SSF53927">
    <property type="entry name" value="Cytidine deaminase-like"/>
    <property type="match status" value="1"/>
</dbReference>
<dbReference type="InterPro" id="IPR016193">
    <property type="entry name" value="Cytidine_deaminase-like"/>
</dbReference>
<dbReference type="Gene3D" id="3.40.140.10">
    <property type="entry name" value="Cytidine Deaminase, domain 2"/>
    <property type="match status" value="1"/>
</dbReference>
<dbReference type="OrthoDB" id="1743343at2759"/>
<dbReference type="Pfam" id="PF00383">
    <property type="entry name" value="dCMP_cyt_deam_1"/>
    <property type="match status" value="1"/>
</dbReference>
<reference evidence="2 3" key="1">
    <citation type="submission" date="2019-11" db="EMBL/GenBank/DDBJ databases">
        <title>Whole genome sequence of Oryza granulata.</title>
        <authorList>
            <person name="Li W."/>
        </authorList>
    </citation>
    <scope>NUCLEOTIDE SEQUENCE [LARGE SCALE GENOMIC DNA]</scope>
    <source>
        <strain evidence="3">cv. Menghai</strain>
        <tissue evidence="2">Leaf</tissue>
    </source>
</reference>
<protein>
    <recommendedName>
        <fullName evidence="1">CMP/dCMP-type deaminase domain-containing protein</fullName>
    </recommendedName>
</protein>
<sequence length="113" mass="12136">MASSLISRPRLNLRPAASTPPACCARFAVRGSRGVVVGVRCQAQASNMDGLYMRRCMELARKAAGHTSPNPMVGCVIVRDGRVVGEGFHPKAGRPHAEVHPSRTLNFLVAVSW</sequence>
<name>A0A6G1F365_9ORYZ</name>
<dbReference type="GO" id="GO:0003824">
    <property type="term" value="F:catalytic activity"/>
    <property type="evidence" value="ECO:0007669"/>
    <property type="project" value="InterPro"/>
</dbReference>
<evidence type="ECO:0000313" key="3">
    <source>
        <dbReference type="Proteomes" id="UP000479710"/>
    </source>
</evidence>
<keyword evidence="3" id="KW-1185">Reference proteome</keyword>
<dbReference type="Proteomes" id="UP000479710">
    <property type="component" value="Unassembled WGS sequence"/>
</dbReference>
<comment type="caution">
    <text evidence="2">The sequence shown here is derived from an EMBL/GenBank/DDBJ whole genome shotgun (WGS) entry which is preliminary data.</text>
</comment>
<dbReference type="InterPro" id="IPR002125">
    <property type="entry name" value="CMP_dCMP_dom"/>
</dbReference>
<proteinExistence type="predicted"/>